<accession>A0A2T8XGP1</accession>
<name>A0A2T8XGP1_SALET</name>
<reference evidence="3 4" key="1">
    <citation type="submission" date="2018-04" db="EMBL/GenBank/DDBJ databases">
        <title>Serotype diversity and antimicrobial resistance among Salmonella enterica isolated from patients at an equine referral hospital.</title>
        <authorList>
            <person name="Leon I.M."/>
            <person name="Lawhon S.D."/>
            <person name="Norman K.N."/>
            <person name="Threadgill D.S."/>
            <person name="Ohta N."/>
            <person name="Vinasco J."/>
            <person name="Scott H.M."/>
        </authorList>
    </citation>
    <scope>NUCLEOTIDE SEQUENCE [LARGE SCALE GENOMIC DNA]</scope>
    <source>
        <strain evidence="2 3">159</strain>
        <strain evidence="1 4">230</strain>
    </source>
</reference>
<dbReference type="GO" id="GO:0051301">
    <property type="term" value="P:cell division"/>
    <property type="evidence" value="ECO:0007669"/>
    <property type="project" value="UniProtKB-KW"/>
</dbReference>
<protein>
    <submittedName>
        <fullName evidence="1">Host cell division inhibitor Icd-like protein</fullName>
    </submittedName>
</protein>
<gene>
    <name evidence="2" type="ORF">C4784_07750</name>
    <name evidence="1" type="ORF">C4855_07355</name>
</gene>
<evidence type="ECO:0000313" key="1">
    <source>
        <dbReference type="EMBL" id="PVJ49772.1"/>
    </source>
</evidence>
<dbReference type="Proteomes" id="UP000245068">
    <property type="component" value="Unassembled WGS sequence"/>
</dbReference>
<dbReference type="AlphaFoldDB" id="A0A2T8XGP1"/>
<keyword evidence="1" id="KW-0132">Cell division</keyword>
<dbReference type="EMBL" id="QDOO01000005">
    <property type="protein sequence ID" value="PVM67642.1"/>
    <property type="molecule type" value="Genomic_DNA"/>
</dbReference>
<sequence length="291" mass="31442">MVSHALKEKGNAANVAFGNQTDHWSGLSFVFLRCRASSSACAISTIARMSVPALSPISSILASVSSALFSSSCKLSGPVAVACRRATSPRIAVTINPALLSPACLTSSIDSITSCGTRTVVSCDLAFLFGVAIAETPEHECVSVYRKKEIQKGLTCVSWGNIVKHTKQVIGNTMFNASDCWSSAEASNHNVTEAYIMACSHDTQIRPEFTYLFLGTPSDKPNTTPVVLRVEANTEQQACSHFLNWNLVFAAQIRTKAPYRLQLMDGADRFSWIFEQLPDVCTSGVQEVAYV</sequence>
<evidence type="ECO:0000313" key="2">
    <source>
        <dbReference type="EMBL" id="PVM67642.1"/>
    </source>
</evidence>
<proteinExistence type="predicted"/>
<organism evidence="1 4">
    <name type="scientific">Salmonella enterica subsp. enterica serovar Gaminara</name>
    <dbReference type="NCBI Taxonomy" id="913070"/>
    <lineage>
        <taxon>Bacteria</taxon>
        <taxon>Pseudomonadati</taxon>
        <taxon>Pseudomonadota</taxon>
        <taxon>Gammaproteobacteria</taxon>
        <taxon>Enterobacterales</taxon>
        <taxon>Enterobacteriaceae</taxon>
        <taxon>Salmonella</taxon>
    </lineage>
</organism>
<evidence type="ECO:0000313" key="3">
    <source>
        <dbReference type="Proteomes" id="UP000245068"/>
    </source>
</evidence>
<comment type="caution">
    <text evidence="1">The sequence shown here is derived from an EMBL/GenBank/DDBJ whole genome shotgun (WGS) entry which is preliminary data.</text>
</comment>
<evidence type="ECO:0000313" key="4">
    <source>
        <dbReference type="Proteomes" id="UP000245551"/>
    </source>
</evidence>
<keyword evidence="1" id="KW-0131">Cell cycle</keyword>
<dbReference type="Proteomes" id="UP000245551">
    <property type="component" value="Unassembled WGS sequence"/>
</dbReference>
<dbReference type="NCBIfam" id="NF033153">
    <property type="entry name" value="phage_ICD_like"/>
    <property type="match status" value="1"/>
</dbReference>
<dbReference type="EMBL" id="QDLV01000004">
    <property type="protein sequence ID" value="PVJ49772.1"/>
    <property type="molecule type" value="Genomic_DNA"/>
</dbReference>